<keyword evidence="2" id="KW-1133">Transmembrane helix</keyword>
<feature type="compositionally biased region" description="Basic and acidic residues" evidence="1">
    <location>
        <begin position="268"/>
        <end position="282"/>
    </location>
</feature>
<feature type="transmembrane region" description="Helical" evidence="2">
    <location>
        <begin position="231"/>
        <end position="260"/>
    </location>
</feature>
<protein>
    <submittedName>
        <fullName evidence="3">Uncharacterized protein</fullName>
    </submittedName>
</protein>
<evidence type="ECO:0000256" key="2">
    <source>
        <dbReference type="SAM" id="Phobius"/>
    </source>
</evidence>
<reference evidence="3" key="1">
    <citation type="journal article" date="2007" name="Appl. Environ. Microbiol.">
        <title>Widespread occurrence and genomic context of unusually small polyketide synthase genes in microbial consortia associated with marine sponges.</title>
        <authorList>
            <person name="Fieseler L."/>
            <person name="Hentschel U."/>
            <person name="Grozdanov L."/>
            <person name="Schirmer A."/>
            <person name="Wen G."/>
            <person name="Platzer M."/>
            <person name="Hrvatin S."/>
            <person name="Butzke D."/>
            <person name="Zimmermann K."/>
            <person name="Piel J."/>
        </authorList>
    </citation>
    <scope>NUCLEOTIDE SEQUENCE</scope>
</reference>
<organism evidence="3">
    <name type="scientific">Aplysina aerophoba bacterial symbiont clone pAE27P20</name>
    <dbReference type="NCBI Taxonomy" id="377636"/>
    <lineage>
        <taxon>Bacteria</taxon>
        <taxon>environmental samples</taxon>
    </lineage>
</organism>
<evidence type="ECO:0000256" key="1">
    <source>
        <dbReference type="SAM" id="MobiDB-lite"/>
    </source>
</evidence>
<keyword evidence="2" id="KW-0812">Transmembrane</keyword>
<dbReference type="AlphaFoldDB" id="A4U8P1"/>
<keyword evidence="2" id="KW-0472">Membrane</keyword>
<accession>A4U8P1</accession>
<sequence length="289" mass="30688">MLTTGLATTGANLGVRRPAVKRIRRLHGDEHVGHLPGCQIAHYLRAELDTVGQVNLDADVLQGGIGGVFDHAIESQFERQSRPLAHRVIHLVKGEGCTRFLATFSTALVAGFAAGTVLTATFTTSAFTTSAVLATGLATTGANLGVRCSPVKRIRRLHGDEHVNHLAGRQIAQNHGAKLDTVGQVDFYADVLQGGIGGVFDHSVESQFECQLRPLAHRVIHLVKGEGRARFFATFSAPLAGAFATWAVLAAALSAVFAVLSTGAAAGDDDHDRQQNNKEQPRRSLVSHG</sequence>
<evidence type="ECO:0000313" key="3">
    <source>
        <dbReference type="EMBL" id="ABE03893.1"/>
    </source>
</evidence>
<proteinExistence type="predicted"/>
<feature type="transmembrane region" description="Helical" evidence="2">
    <location>
        <begin position="100"/>
        <end position="120"/>
    </location>
</feature>
<dbReference type="EMBL" id="DQ438986">
    <property type="protein sequence ID" value="ABE03893.1"/>
    <property type="molecule type" value="Genomic_DNA"/>
</dbReference>
<feature type="transmembrane region" description="Helical" evidence="2">
    <location>
        <begin position="126"/>
        <end position="146"/>
    </location>
</feature>
<name>A4U8P1_9BACT</name>
<feature type="region of interest" description="Disordered" evidence="1">
    <location>
        <begin position="267"/>
        <end position="289"/>
    </location>
</feature>